<comment type="similarity">
    <text evidence="1 4">Belongs to the glycosyl hydrolase 14 family.</text>
</comment>
<dbReference type="Proteomes" id="UP001443914">
    <property type="component" value="Unassembled WGS sequence"/>
</dbReference>
<evidence type="ECO:0000313" key="5">
    <source>
        <dbReference type="EMBL" id="KAK9725941.1"/>
    </source>
</evidence>
<evidence type="ECO:0000256" key="4">
    <source>
        <dbReference type="RuleBase" id="RU000509"/>
    </source>
</evidence>
<dbReference type="GO" id="GO:0000272">
    <property type="term" value="P:polysaccharide catabolic process"/>
    <property type="evidence" value="ECO:0007669"/>
    <property type="project" value="UniProtKB-KW"/>
</dbReference>
<gene>
    <name evidence="5" type="ORF">RND81_05G179000</name>
</gene>
<dbReference type="Gene3D" id="3.20.20.80">
    <property type="entry name" value="Glycosidases"/>
    <property type="match status" value="1"/>
</dbReference>
<keyword evidence="6" id="KW-1185">Reference proteome</keyword>
<dbReference type="AlphaFoldDB" id="A0AAW1KTS1"/>
<dbReference type="PANTHER" id="PTHR31352:SF1">
    <property type="entry name" value="BETA-AMYLASE 3, CHLOROPLASTIC"/>
    <property type="match status" value="1"/>
</dbReference>
<protein>
    <recommendedName>
        <fullName evidence="4">Beta-amylase</fullName>
        <ecNumber evidence="4">3.2.1.2</ecNumber>
    </recommendedName>
</protein>
<proteinExistence type="inferred from homology"/>
<dbReference type="PANTHER" id="PTHR31352">
    <property type="entry name" value="BETA-AMYLASE 1, CHLOROPLASTIC"/>
    <property type="match status" value="1"/>
</dbReference>
<evidence type="ECO:0000256" key="3">
    <source>
        <dbReference type="ARBA" id="ARBA00023326"/>
    </source>
</evidence>
<organism evidence="5 6">
    <name type="scientific">Saponaria officinalis</name>
    <name type="common">Common soapwort</name>
    <name type="synonym">Lychnis saponaria</name>
    <dbReference type="NCBI Taxonomy" id="3572"/>
    <lineage>
        <taxon>Eukaryota</taxon>
        <taxon>Viridiplantae</taxon>
        <taxon>Streptophyta</taxon>
        <taxon>Embryophyta</taxon>
        <taxon>Tracheophyta</taxon>
        <taxon>Spermatophyta</taxon>
        <taxon>Magnoliopsida</taxon>
        <taxon>eudicotyledons</taxon>
        <taxon>Gunneridae</taxon>
        <taxon>Pentapetalae</taxon>
        <taxon>Caryophyllales</taxon>
        <taxon>Caryophyllaceae</taxon>
        <taxon>Caryophylleae</taxon>
        <taxon>Saponaria</taxon>
    </lineage>
</organism>
<evidence type="ECO:0000256" key="2">
    <source>
        <dbReference type="ARBA" id="ARBA00023277"/>
    </source>
</evidence>
<sequence>MKASLQAPATEAYQQKKRVRGGLHDLGHCNRYREEIGFFCKDRSWSTEYGQFFLERCSGKLREHDDNILGAAFKII</sequence>
<dbReference type="EMBL" id="JBDFQZ010000005">
    <property type="protein sequence ID" value="KAK9725941.1"/>
    <property type="molecule type" value="Genomic_DNA"/>
</dbReference>
<name>A0AAW1KTS1_SAPOF</name>
<keyword evidence="4" id="KW-0326">Glycosidase</keyword>
<keyword evidence="2 4" id="KW-0119">Carbohydrate metabolism</keyword>
<evidence type="ECO:0000256" key="1">
    <source>
        <dbReference type="ARBA" id="ARBA00005652"/>
    </source>
</evidence>
<dbReference type="InterPro" id="IPR017853">
    <property type="entry name" value="GH"/>
</dbReference>
<evidence type="ECO:0000313" key="6">
    <source>
        <dbReference type="Proteomes" id="UP001443914"/>
    </source>
</evidence>
<keyword evidence="4" id="KW-0378">Hydrolase</keyword>
<dbReference type="SUPFAM" id="SSF51445">
    <property type="entry name" value="(Trans)glycosidases"/>
    <property type="match status" value="1"/>
</dbReference>
<comment type="caution">
    <text evidence="5">The sequence shown here is derived from an EMBL/GenBank/DDBJ whole genome shotgun (WGS) entry which is preliminary data.</text>
</comment>
<dbReference type="GO" id="GO:0016161">
    <property type="term" value="F:beta-amylase activity"/>
    <property type="evidence" value="ECO:0007669"/>
    <property type="project" value="InterPro"/>
</dbReference>
<dbReference type="InterPro" id="IPR001554">
    <property type="entry name" value="Glyco_hydro_14"/>
</dbReference>
<comment type="catalytic activity">
    <reaction evidence="4">
        <text>Hydrolysis of (1-&gt;4)-alpha-D-glucosidic linkages in polysaccharides so as to remove successive maltose units from the non-reducing ends of the chains.</text>
        <dbReference type="EC" id="3.2.1.2"/>
    </reaction>
</comment>
<reference evidence="5" key="1">
    <citation type="submission" date="2024-03" db="EMBL/GenBank/DDBJ databases">
        <title>WGS assembly of Saponaria officinalis var. Norfolk2.</title>
        <authorList>
            <person name="Jenkins J."/>
            <person name="Shu S."/>
            <person name="Grimwood J."/>
            <person name="Barry K."/>
            <person name="Goodstein D."/>
            <person name="Schmutz J."/>
            <person name="Leebens-Mack J."/>
            <person name="Osbourn A."/>
        </authorList>
    </citation>
    <scope>NUCLEOTIDE SEQUENCE [LARGE SCALE GENOMIC DNA]</scope>
    <source>
        <strain evidence="5">JIC</strain>
    </source>
</reference>
<accession>A0AAW1KTS1</accession>
<dbReference type="Pfam" id="PF01373">
    <property type="entry name" value="Glyco_hydro_14"/>
    <property type="match status" value="1"/>
</dbReference>
<dbReference type="EC" id="3.2.1.2" evidence="4"/>
<keyword evidence="3 4" id="KW-0624">Polysaccharide degradation</keyword>